<keyword evidence="2" id="KW-1003">Cell membrane</keyword>
<comment type="caution">
    <text evidence="7">The sequence shown here is derived from an EMBL/GenBank/DDBJ whole genome shotgun (WGS) entry which is preliminary data.</text>
</comment>
<evidence type="ECO:0008006" key="8">
    <source>
        <dbReference type="Google" id="ProtNLM"/>
    </source>
</evidence>
<comment type="subcellular location">
    <subcellularLocation>
        <location evidence="1">Cell membrane</location>
        <topology evidence="1">Multi-pass membrane protein</topology>
    </subcellularLocation>
</comment>
<evidence type="ECO:0000313" key="7">
    <source>
        <dbReference type="EMBL" id="GAI82397.1"/>
    </source>
</evidence>
<evidence type="ECO:0000256" key="1">
    <source>
        <dbReference type="ARBA" id="ARBA00004651"/>
    </source>
</evidence>
<dbReference type="EMBL" id="BARW01006911">
    <property type="protein sequence ID" value="GAI82397.1"/>
    <property type="molecule type" value="Genomic_DNA"/>
</dbReference>
<dbReference type="AlphaFoldDB" id="X1RNS7"/>
<keyword evidence="5 6" id="KW-0472">Membrane</keyword>
<name>X1RNS7_9ZZZZ</name>
<feature type="non-terminal residue" evidence="7">
    <location>
        <position position="153"/>
    </location>
</feature>
<evidence type="ECO:0000256" key="4">
    <source>
        <dbReference type="ARBA" id="ARBA00022989"/>
    </source>
</evidence>
<dbReference type="InterPro" id="IPR007140">
    <property type="entry name" value="DUF350"/>
</dbReference>
<organism evidence="7">
    <name type="scientific">marine sediment metagenome</name>
    <dbReference type="NCBI Taxonomy" id="412755"/>
    <lineage>
        <taxon>unclassified sequences</taxon>
        <taxon>metagenomes</taxon>
        <taxon>ecological metagenomes</taxon>
    </lineage>
</organism>
<evidence type="ECO:0000256" key="3">
    <source>
        <dbReference type="ARBA" id="ARBA00022692"/>
    </source>
</evidence>
<dbReference type="Pfam" id="PF03994">
    <property type="entry name" value="DUF350"/>
    <property type="match status" value="1"/>
</dbReference>
<evidence type="ECO:0000256" key="5">
    <source>
        <dbReference type="ARBA" id="ARBA00023136"/>
    </source>
</evidence>
<evidence type="ECO:0000256" key="6">
    <source>
        <dbReference type="SAM" id="Phobius"/>
    </source>
</evidence>
<feature type="transmembrane region" description="Helical" evidence="6">
    <location>
        <begin position="57"/>
        <end position="78"/>
    </location>
</feature>
<feature type="transmembrane region" description="Helical" evidence="6">
    <location>
        <begin position="6"/>
        <end position="36"/>
    </location>
</feature>
<keyword evidence="4 6" id="KW-1133">Transmembrane helix</keyword>
<keyword evidence="3 6" id="KW-0812">Transmembrane</keyword>
<dbReference type="GO" id="GO:0005886">
    <property type="term" value="C:plasma membrane"/>
    <property type="evidence" value="ECO:0007669"/>
    <property type="project" value="UniProtKB-SubCell"/>
</dbReference>
<protein>
    <recommendedName>
        <fullName evidence="8">DUF350 domain-containing protein</fullName>
    </recommendedName>
</protein>
<gene>
    <name evidence="7" type="ORF">S12H4_14496</name>
</gene>
<feature type="transmembrane region" description="Helical" evidence="6">
    <location>
        <begin position="131"/>
        <end position="152"/>
    </location>
</feature>
<sequence length="153" mass="16986">MQELGLVAPFWVIVLIWLAKVVWLVLVCTILAWLGIRALDALNPRIHKRQRIGESPVATGLFIAGFFILVGLVIHGAATTPTVFGGSLLSYFFDFRQLSILAISFLISLLIGVAIFHIVDRLTPKIRFMSINENPVAVGIYVFGYLLFFGLIL</sequence>
<accession>X1RNS7</accession>
<reference evidence="7" key="1">
    <citation type="journal article" date="2014" name="Front. Microbiol.">
        <title>High frequency of phylogenetically diverse reductive dehalogenase-homologous genes in deep subseafloor sedimentary metagenomes.</title>
        <authorList>
            <person name="Kawai M."/>
            <person name="Futagami T."/>
            <person name="Toyoda A."/>
            <person name="Takaki Y."/>
            <person name="Nishi S."/>
            <person name="Hori S."/>
            <person name="Arai W."/>
            <person name="Tsubouchi T."/>
            <person name="Morono Y."/>
            <person name="Uchiyama I."/>
            <person name="Ito T."/>
            <person name="Fujiyama A."/>
            <person name="Inagaki F."/>
            <person name="Takami H."/>
        </authorList>
    </citation>
    <scope>NUCLEOTIDE SEQUENCE</scope>
    <source>
        <strain evidence="7">Expedition CK06-06</strain>
    </source>
</reference>
<proteinExistence type="predicted"/>
<evidence type="ECO:0000256" key="2">
    <source>
        <dbReference type="ARBA" id="ARBA00022475"/>
    </source>
</evidence>
<feature type="transmembrane region" description="Helical" evidence="6">
    <location>
        <begin position="98"/>
        <end position="119"/>
    </location>
</feature>